<dbReference type="InterPro" id="IPR021730">
    <property type="entry name" value="YdbH"/>
</dbReference>
<dbReference type="RefSeq" id="WP_011190329.1">
    <property type="nucleotide sequence ID" value="NC_006138.1"/>
</dbReference>
<dbReference type="KEGG" id="dps:DP3088"/>
<sequence length="777" mass="86223">MKKISVFLILASILLGLFYLCLLMPSMANSIISQALGDLPLHYREVQIDQISPWRTIARIKMGSTKNNISITRLEVNYSPSSLLKKQIKNLTIDGLQAQGDISTLQKYFNKKQPDKTSQTNFLQNIPLSLQNITLKNATVQLKQGKRLINIGLKAEIELHTEQDPQGGHRVVRMDARTTIQGDINTSIEAILNQEINGYRLQINAGSHLNNLRECSLPEMQGEAELETDILLSADLKQIKHLQTDLRCSGFILHTDQLSLRSSNDAPLHLSLKKDAQGIDYQLTGLHLEKPFPMEIKSSGHATGTMAITGQLSFPHDPRIIKYFLQGTGKKIKGRITGRLPRTALGNNIETSPFSLDISTKMVEKEMTATAEFSLARLTMKREQIALTNILIEQKFTKKGQGGIQISGLFAGTAKYRGERLLHLSGTNSQLETKGKVQLSATSPLLATRAIRCSANYQGNPTTGTELDCSLKNATITESRLPATLQEKLPADLSFSGVVSARLHMKKQVGFSGTASLNLKGGQIDLGDSLQLKGISTQLIFTKLPLMQSLPSQSLKAKEIRAGSFEAKKIDIAYRIEDLSSIFIEQGSFNWCGGRVESNSLTLNKEKKNYQLTLYCDRLGFTDLLKQIGMPNAEGTGTLSGRIPLEWKKKSLFFNDGFLSSSPGDSGRVKFSNTDRLRQSLGEITNTSYLDYSMTAIENFHYNWTTLSFNSVKDDLVIAMQLDGKPAIPLPYAYKNGKLIRSTKGSGLQHPVHFDVNFHLPLMEVLHYGKNFQSLME</sequence>
<protein>
    <submittedName>
        <fullName evidence="1">Uncharacterized protein</fullName>
    </submittedName>
</protein>
<dbReference type="Pfam" id="PF11739">
    <property type="entry name" value="YdbH-like"/>
    <property type="match status" value="1"/>
</dbReference>
<dbReference type="eggNOG" id="COG2911">
    <property type="taxonomic scope" value="Bacteria"/>
</dbReference>
<proteinExistence type="predicted"/>
<keyword evidence="2" id="KW-1185">Reference proteome</keyword>
<accession>Q6AIL3</accession>
<dbReference type="EMBL" id="CR522870">
    <property type="protein sequence ID" value="CAG37817.1"/>
    <property type="molecule type" value="Genomic_DNA"/>
</dbReference>
<dbReference type="OrthoDB" id="5429826at2"/>
<reference evidence="2" key="1">
    <citation type="journal article" date="2004" name="Environ. Microbiol.">
        <title>The genome of Desulfotalea psychrophila, a sulfate-reducing bacterium from permanently cold Arctic sediments.</title>
        <authorList>
            <person name="Rabus R."/>
            <person name="Ruepp A."/>
            <person name="Frickey T."/>
            <person name="Rattei T."/>
            <person name="Fartmann B."/>
            <person name="Stark M."/>
            <person name="Bauer M."/>
            <person name="Zibat A."/>
            <person name="Lombardot T."/>
            <person name="Becker I."/>
            <person name="Amann J."/>
            <person name="Gellner K."/>
            <person name="Teeling H."/>
            <person name="Leuschner W.D."/>
            <person name="Gloeckner F.-O."/>
            <person name="Lupas A.N."/>
            <person name="Amann R."/>
            <person name="Klenk H.-P."/>
        </authorList>
    </citation>
    <scope>NUCLEOTIDE SEQUENCE [LARGE SCALE GENOMIC DNA]</scope>
    <source>
        <strain evidence="2">DSM 12343 / LSv54</strain>
    </source>
</reference>
<name>Q6AIL3_DESPS</name>
<organism evidence="1 2">
    <name type="scientific">Desulfotalea psychrophila (strain LSv54 / DSM 12343)</name>
    <dbReference type="NCBI Taxonomy" id="177439"/>
    <lineage>
        <taxon>Bacteria</taxon>
        <taxon>Pseudomonadati</taxon>
        <taxon>Thermodesulfobacteriota</taxon>
        <taxon>Desulfobulbia</taxon>
        <taxon>Desulfobulbales</taxon>
        <taxon>Desulfocapsaceae</taxon>
        <taxon>Desulfotalea</taxon>
    </lineage>
</organism>
<dbReference type="AlphaFoldDB" id="Q6AIL3"/>
<dbReference type="HOGENOM" id="CLU_360082_0_0_7"/>
<gene>
    <name evidence="1" type="ordered locus">DP3088</name>
</gene>
<dbReference type="Proteomes" id="UP000000602">
    <property type="component" value="Chromosome"/>
</dbReference>
<evidence type="ECO:0000313" key="1">
    <source>
        <dbReference type="EMBL" id="CAG37817.1"/>
    </source>
</evidence>
<evidence type="ECO:0000313" key="2">
    <source>
        <dbReference type="Proteomes" id="UP000000602"/>
    </source>
</evidence>
<dbReference type="STRING" id="177439.DP3088"/>